<gene>
    <name evidence="4" type="ORF">CJ030_MR7G021986</name>
</gene>
<feature type="compositionally biased region" description="Gly residues" evidence="2">
    <location>
        <begin position="347"/>
        <end position="356"/>
    </location>
</feature>
<feature type="region of interest" description="Disordered" evidence="2">
    <location>
        <begin position="1"/>
        <end position="56"/>
    </location>
</feature>
<protein>
    <recommendedName>
        <fullName evidence="3">DUF7725 domain-containing protein</fullName>
    </recommendedName>
</protein>
<feature type="compositionally biased region" description="Basic and acidic residues" evidence="2">
    <location>
        <begin position="29"/>
        <end position="56"/>
    </location>
</feature>
<proteinExistence type="predicted"/>
<organism evidence="4 5">
    <name type="scientific">Morella rubra</name>
    <name type="common">Chinese bayberry</name>
    <dbReference type="NCBI Taxonomy" id="262757"/>
    <lineage>
        <taxon>Eukaryota</taxon>
        <taxon>Viridiplantae</taxon>
        <taxon>Streptophyta</taxon>
        <taxon>Embryophyta</taxon>
        <taxon>Tracheophyta</taxon>
        <taxon>Spermatophyta</taxon>
        <taxon>Magnoliopsida</taxon>
        <taxon>eudicotyledons</taxon>
        <taxon>Gunneridae</taxon>
        <taxon>Pentapetalae</taxon>
        <taxon>rosids</taxon>
        <taxon>fabids</taxon>
        <taxon>Fagales</taxon>
        <taxon>Myricaceae</taxon>
        <taxon>Morella</taxon>
    </lineage>
</organism>
<feature type="compositionally biased region" description="Low complexity" evidence="2">
    <location>
        <begin position="576"/>
        <end position="591"/>
    </location>
</feature>
<keyword evidence="1" id="KW-0175">Coiled coil</keyword>
<feature type="region of interest" description="Disordered" evidence="2">
    <location>
        <begin position="807"/>
        <end position="876"/>
    </location>
</feature>
<dbReference type="InterPro" id="IPR056142">
    <property type="entry name" value="DUF7725"/>
</dbReference>
<feature type="region of interest" description="Disordered" evidence="2">
    <location>
        <begin position="557"/>
        <end position="592"/>
    </location>
</feature>
<dbReference type="Pfam" id="PF24851">
    <property type="entry name" value="DUF7725"/>
    <property type="match status" value="1"/>
</dbReference>
<evidence type="ECO:0000313" key="4">
    <source>
        <dbReference type="EMBL" id="KAB1205186.1"/>
    </source>
</evidence>
<feature type="compositionally biased region" description="Polar residues" evidence="2">
    <location>
        <begin position="563"/>
        <end position="575"/>
    </location>
</feature>
<accession>A0A6A1UYL3</accession>
<evidence type="ECO:0000256" key="2">
    <source>
        <dbReference type="SAM" id="MobiDB-lite"/>
    </source>
</evidence>
<evidence type="ECO:0000259" key="3">
    <source>
        <dbReference type="Pfam" id="PF24851"/>
    </source>
</evidence>
<evidence type="ECO:0000313" key="5">
    <source>
        <dbReference type="Proteomes" id="UP000516437"/>
    </source>
</evidence>
<comment type="caution">
    <text evidence="4">The sequence shown here is derived from an EMBL/GenBank/DDBJ whole genome shotgun (WGS) entry which is preliminary data.</text>
</comment>
<feature type="compositionally biased region" description="Polar residues" evidence="2">
    <location>
        <begin position="363"/>
        <end position="378"/>
    </location>
</feature>
<feature type="compositionally biased region" description="Polar residues" evidence="2">
    <location>
        <begin position="815"/>
        <end position="876"/>
    </location>
</feature>
<dbReference type="PANTHER" id="PTHR35766:SF1">
    <property type="entry name" value="OS08G0543600 PROTEIN"/>
    <property type="match status" value="1"/>
</dbReference>
<feature type="compositionally biased region" description="Polar residues" evidence="2">
    <location>
        <begin position="325"/>
        <end position="342"/>
    </location>
</feature>
<dbReference type="EMBL" id="RXIC02000025">
    <property type="protein sequence ID" value="KAB1205186.1"/>
    <property type="molecule type" value="Genomic_DNA"/>
</dbReference>
<dbReference type="Proteomes" id="UP000516437">
    <property type="component" value="Chromosome 7"/>
</dbReference>
<feature type="domain" description="DUF7725" evidence="3">
    <location>
        <begin position="633"/>
        <end position="703"/>
    </location>
</feature>
<feature type="coiled-coil region" evidence="1">
    <location>
        <begin position="123"/>
        <end position="237"/>
    </location>
</feature>
<evidence type="ECO:0000256" key="1">
    <source>
        <dbReference type="SAM" id="Coils"/>
    </source>
</evidence>
<name>A0A6A1UYL3_9ROSI</name>
<dbReference type="PANTHER" id="PTHR35766">
    <property type="entry name" value="OS08G0543600 PROTEIN"/>
    <property type="match status" value="1"/>
</dbReference>
<reference evidence="4 5" key="1">
    <citation type="journal article" date="2019" name="Plant Biotechnol. J.">
        <title>The red bayberry genome and genetic basis of sex determination.</title>
        <authorList>
            <person name="Jia H.M."/>
            <person name="Jia H.J."/>
            <person name="Cai Q.L."/>
            <person name="Wang Y."/>
            <person name="Zhao H.B."/>
            <person name="Yang W.F."/>
            <person name="Wang G.Y."/>
            <person name="Li Y.H."/>
            <person name="Zhan D.L."/>
            <person name="Shen Y.T."/>
            <person name="Niu Q.F."/>
            <person name="Chang L."/>
            <person name="Qiu J."/>
            <person name="Zhao L."/>
            <person name="Xie H.B."/>
            <person name="Fu W.Y."/>
            <person name="Jin J."/>
            <person name="Li X.W."/>
            <person name="Jiao Y."/>
            <person name="Zhou C.C."/>
            <person name="Tu T."/>
            <person name="Chai C.Y."/>
            <person name="Gao J.L."/>
            <person name="Fan L.J."/>
            <person name="van de Weg E."/>
            <person name="Wang J.Y."/>
            <person name="Gao Z.S."/>
        </authorList>
    </citation>
    <scope>NUCLEOTIDE SEQUENCE [LARGE SCALE GENOMIC DNA]</scope>
    <source>
        <tissue evidence="4">Leaves</tissue>
    </source>
</reference>
<dbReference type="AlphaFoldDB" id="A0A6A1UYL3"/>
<feature type="region of interest" description="Disordered" evidence="2">
    <location>
        <begin position="318"/>
        <end position="384"/>
    </location>
</feature>
<dbReference type="OrthoDB" id="2020644at2759"/>
<keyword evidence="5" id="KW-1185">Reference proteome</keyword>
<sequence length="876" mass="96363">MEASAGVSASAPTRGVSISMPLPPSSSANRKEWRAVPEHRNAGDEELERSKLGHSDERTIYEVQQGREPLDVDFCSITVDSSLDGDLLPQRLHNVGRQREELQQVEIELRAQIIARSEVMRMRSNFDAQIKEHVNAVAKLQEQLHEREQAIHDLERKMEEKDRELHAIKLDNEAAWAKEDLLREQNKELASFRRERDHSEAERAQHIKQIHDLQEHMQEKERQLIELQEQHRVAQETILYKDEQLREAQAWIARVQEMDVLQSTTNHSLQAELRERTEQYNQLWLGCQRQFAEMERLHLHTVQQLQLELADARERSGAYSDESHLSQTNSKDVSQFGQSNGNLLDATGGGTSGGNPGVLPNGNADNVSSFASTGNPPAQTDHVPGVPLAPSSLLGMPTYLPNGQVTALHPYVMHQQGVPHSLPSHVPPSHVGHFHSIAAMGSLQQWQNQQAVSEGSQISSQNELPPSQTDQALMRSDSNYNYEMSVNGQALHQDYLDVPISQGAKPDSVISSSVGEQQVLESIDRVYLVPQSEQSLQQISSQFHVALRLDTHDQKNENKEQHVLTSNGPEGQVSTAEQASSAANPSASDPSVCSVNLGESAANNATVVALPESLVSTGQANTLTVGKASEPALLDERSLLACVVRTIPAGGRIRISSTLPNRLGKMLAPLHWHDYKRKYGKLDDFVVGHPELFVIEGDYIQLREGAQEMIAAEAAMAKVAAAAAASSPYSSFLPSMAVTPVAQSHRLRKIPSTDSKNLKTDKTAFKEYAIVSLNSIDEPAQLSVMQNQQPNGVGFGLPRGLSNIKILSKPKDPQETNGPESRQSAFATVGNGSNVNRSNLSTSQSTGSANGRANLNFVGKQQSRFSKNPSSRLQPL</sequence>